<name>A0A239EZ59_9FIRM</name>
<dbReference type="OrthoDB" id="2112831at2"/>
<dbReference type="EMBL" id="FZOJ01000011">
    <property type="protein sequence ID" value="SNS49192.1"/>
    <property type="molecule type" value="Genomic_DNA"/>
</dbReference>
<organism evidence="1 2">
    <name type="scientific">Anaerovirgula multivorans</name>
    <dbReference type="NCBI Taxonomy" id="312168"/>
    <lineage>
        <taxon>Bacteria</taxon>
        <taxon>Bacillati</taxon>
        <taxon>Bacillota</taxon>
        <taxon>Clostridia</taxon>
        <taxon>Peptostreptococcales</taxon>
        <taxon>Natronincolaceae</taxon>
        <taxon>Anaerovirgula</taxon>
    </lineage>
</organism>
<evidence type="ECO:0000313" key="1">
    <source>
        <dbReference type="EMBL" id="SNS49192.1"/>
    </source>
</evidence>
<keyword evidence="2" id="KW-1185">Reference proteome</keyword>
<proteinExistence type="predicted"/>
<dbReference type="Pfam" id="PF20074">
    <property type="entry name" value="DUF6470"/>
    <property type="match status" value="1"/>
</dbReference>
<dbReference type="RefSeq" id="WP_089283252.1">
    <property type="nucleotide sequence ID" value="NZ_FZOJ01000011.1"/>
</dbReference>
<gene>
    <name evidence="1" type="ORF">SAMN05446037_101176</name>
</gene>
<protein>
    <submittedName>
        <fullName evidence="1">Uncharacterized protein</fullName>
    </submittedName>
</protein>
<accession>A0A239EZ59</accession>
<dbReference type="AlphaFoldDB" id="A0A239EZ59"/>
<dbReference type="Proteomes" id="UP000198304">
    <property type="component" value="Unassembled WGS sequence"/>
</dbReference>
<dbReference type="InterPro" id="IPR045527">
    <property type="entry name" value="DUF6470"/>
</dbReference>
<evidence type="ECO:0000313" key="2">
    <source>
        <dbReference type="Proteomes" id="UP000198304"/>
    </source>
</evidence>
<sequence length="187" mass="21418">MNLRIQTQDAQIGIQQGIGDLYISQNHHFLQIQTLYPEIYIQQEDPVLLIDQSQCFSEAGLKSNQELSRQFAAKGRQNALRAIAKIADEGNAMADIQNGVVIGRLAKNKMKAQEKQFAFDMIPKSRPEMRFQKGETHIRYQKGDIKTHVPPNPVNIHYNTRDVKVYLKQKNYIQIDYVGKKVDLYGG</sequence>
<reference evidence="1 2" key="1">
    <citation type="submission" date="2017-06" db="EMBL/GenBank/DDBJ databases">
        <authorList>
            <person name="Kim H.J."/>
            <person name="Triplett B.A."/>
        </authorList>
    </citation>
    <scope>NUCLEOTIDE SEQUENCE [LARGE SCALE GENOMIC DNA]</scope>
    <source>
        <strain evidence="1 2">SCA</strain>
    </source>
</reference>